<dbReference type="SMART" id="SM00382">
    <property type="entry name" value="AAA"/>
    <property type="match status" value="1"/>
</dbReference>
<dbReference type="GO" id="GO:0005524">
    <property type="term" value="F:ATP binding"/>
    <property type="evidence" value="ECO:0007669"/>
    <property type="project" value="UniProtKB-KW"/>
</dbReference>
<dbReference type="CDD" id="cd03224">
    <property type="entry name" value="ABC_TM1139_LivF_branched"/>
    <property type="match status" value="1"/>
</dbReference>
<keyword evidence="2" id="KW-0813">Transport</keyword>
<evidence type="ECO:0000256" key="3">
    <source>
        <dbReference type="ARBA" id="ARBA00022741"/>
    </source>
</evidence>
<dbReference type="InterPro" id="IPR017871">
    <property type="entry name" value="ABC_transporter-like_CS"/>
</dbReference>
<dbReference type="PANTHER" id="PTHR43820">
    <property type="entry name" value="HIGH-AFFINITY BRANCHED-CHAIN AMINO ACID TRANSPORT ATP-BINDING PROTEIN LIVF"/>
    <property type="match status" value="1"/>
</dbReference>
<dbReference type="GO" id="GO:0016887">
    <property type="term" value="F:ATP hydrolysis activity"/>
    <property type="evidence" value="ECO:0007669"/>
    <property type="project" value="InterPro"/>
</dbReference>
<dbReference type="Gene3D" id="3.40.50.300">
    <property type="entry name" value="P-loop containing nucleotide triphosphate hydrolases"/>
    <property type="match status" value="1"/>
</dbReference>
<dbReference type="EMBL" id="FTNV01000010">
    <property type="protein sequence ID" value="SIS26524.1"/>
    <property type="molecule type" value="Genomic_DNA"/>
</dbReference>
<evidence type="ECO:0000256" key="1">
    <source>
        <dbReference type="ARBA" id="ARBA00005417"/>
    </source>
</evidence>
<dbReference type="GO" id="GO:0015658">
    <property type="term" value="F:branched-chain amino acid transmembrane transporter activity"/>
    <property type="evidence" value="ECO:0007669"/>
    <property type="project" value="TreeGrafter"/>
</dbReference>
<dbReference type="SUPFAM" id="SSF52540">
    <property type="entry name" value="P-loop containing nucleoside triphosphate hydrolases"/>
    <property type="match status" value="1"/>
</dbReference>
<keyword evidence="5" id="KW-0029">Amino-acid transport</keyword>
<reference evidence="7 8" key="1">
    <citation type="submission" date="2017-01" db="EMBL/GenBank/DDBJ databases">
        <authorList>
            <person name="Mah S.A."/>
            <person name="Swanson W.J."/>
            <person name="Moy G.W."/>
            <person name="Vacquier V.D."/>
        </authorList>
    </citation>
    <scope>NUCLEOTIDE SEQUENCE [LARGE SCALE GENOMIC DNA]</scope>
    <source>
        <strain evidence="7 8">DSM 29590</strain>
    </source>
</reference>
<dbReference type="InterPro" id="IPR027417">
    <property type="entry name" value="P-loop_NTPase"/>
</dbReference>
<keyword evidence="8" id="KW-1185">Reference proteome</keyword>
<dbReference type="PROSITE" id="PS00211">
    <property type="entry name" value="ABC_TRANSPORTER_1"/>
    <property type="match status" value="1"/>
</dbReference>
<feature type="domain" description="ABC transporter" evidence="6">
    <location>
        <begin position="2"/>
        <end position="232"/>
    </location>
</feature>
<dbReference type="Pfam" id="PF00005">
    <property type="entry name" value="ABC_tran"/>
    <property type="match status" value="1"/>
</dbReference>
<proteinExistence type="inferred from homology"/>
<evidence type="ECO:0000256" key="2">
    <source>
        <dbReference type="ARBA" id="ARBA00022448"/>
    </source>
</evidence>
<keyword evidence="3" id="KW-0547">Nucleotide-binding</keyword>
<dbReference type="Proteomes" id="UP000186019">
    <property type="component" value="Unassembled WGS sequence"/>
</dbReference>
<dbReference type="AlphaFoldDB" id="A0A1N7HNU0"/>
<evidence type="ECO:0000313" key="7">
    <source>
        <dbReference type="EMBL" id="SIS26524.1"/>
    </source>
</evidence>
<dbReference type="PROSITE" id="PS50893">
    <property type="entry name" value="ABC_TRANSPORTER_2"/>
    <property type="match status" value="1"/>
</dbReference>
<sequence length="233" mass="25608">MLEIDGLTVAYGGNTALKDVSLSVERGTIACLLGSNGAGKSTLMNTIAGLQTPGRGRIMVDGTDVAQWTPRRRVRHGVALVPEGRQLFGDLTIEENIRLGGYTRRGRFDDELRDIYRMFPRLAERRRQLCKSLSGGEQQMVAISRALMAKPRLLLLDEPSLGLAPVLIRDVMQLVRDINAQGITVFLVEQNAHLALRISDHAFVLEKGRIVKSAAARDLMQDKELTAAYLGTA</sequence>
<dbReference type="InterPro" id="IPR003593">
    <property type="entry name" value="AAA+_ATPase"/>
</dbReference>
<dbReference type="STRING" id="573024.SAMN05216208_0031"/>
<evidence type="ECO:0000256" key="5">
    <source>
        <dbReference type="ARBA" id="ARBA00022970"/>
    </source>
</evidence>
<dbReference type="RefSeq" id="WP_076535666.1">
    <property type="nucleotide sequence ID" value="NZ_FOAC01000012.1"/>
</dbReference>
<evidence type="ECO:0000256" key="4">
    <source>
        <dbReference type="ARBA" id="ARBA00022840"/>
    </source>
</evidence>
<comment type="similarity">
    <text evidence="1">Belongs to the ABC transporter superfamily.</text>
</comment>
<dbReference type="OrthoDB" id="9806149at2"/>
<keyword evidence="4 7" id="KW-0067">ATP-binding</keyword>
<gene>
    <name evidence="7" type="ORF">SAMN05421666_3586</name>
</gene>
<accession>A0A1N7HNU0</accession>
<name>A0A1N7HNU0_9RHOB</name>
<evidence type="ECO:0000313" key="8">
    <source>
        <dbReference type="Proteomes" id="UP000186019"/>
    </source>
</evidence>
<evidence type="ECO:0000259" key="6">
    <source>
        <dbReference type="PROSITE" id="PS50893"/>
    </source>
</evidence>
<dbReference type="InterPro" id="IPR052156">
    <property type="entry name" value="BCAA_Transport_ATP-bd_LivF"/>
</dbReference>
<protein>
    <submittedName>
        <fullName evidence="7">Amino acid/amide ABC transporter ATP-binding protein 2, HAAT family</fullName>
    </submittedName>
</protein>
<dbReference type="GO" id="GO:0015807">
    <property type="term" value="P:L-amino acid transport"/>
    <property type="evidence" value="ECO:0007669"/>
    <property type="project" value="TreeGrafter"/>
</dbReference>
<dbReference type="PANTHER" id="PTHR43820:SF4">
    <property type="entry name" value="HIGH-AFFINITY BRANCHED-CHAIN AMINO ACID TRANSPORT ATP-BINDING PROTEIN LIVF"/>
    <property type="match status" value="1"/>
</dbReference>
<organism evidence="7 8">
    <name type="scientific">Roseovarius nanhaiticus</name>
    <dbReference type="NCBI Taxonomy" id="573024"/>
    <lineage>
        <taxon>Bacteria</taxon>
        <taxon>Pseudomonadati</taxon>
        <taxon>Pseudomonadota</taxon>
        <taxon>Alphaproteobacteria</taxon>
        <taxon>Rhodobacterales</taxon>
        <taxon>Roseobacteraceae</taxon>
        <taxon>Roseovarius</taxon>
    </lineage>
</organism>
<dbReference type="InterPro" id="IPR003439">
    <property type="entry name" value="ABC_transporter-like_ATP-bd"/>
</dbReference>